<dbReference type="Proteomes" id="UP000252519">
    <property type="component" value="Unassembled WGS sequence"/>
</dbReference>
<proteinExistence type="predicted"/>
<gene>
    <name evidence="2" type="ORF">ANCCAN_02402</name>
</gene>
<dbReference type="EMBL" id="JOJR01000013">
    <property type="protein sequence ID" value="RCN51451.1"/>
    <property type="molecule type" value="Genomic_DNA"/>
</dbReference>
<sequence length="105" mass="12429">MEQEKSKRKTKLTEDRGEGIEGTSKSASGPKVKRKEKVSAYERAKRVYEQIQEQKQQERLLRKQEKERRQIAYEKYEKTKKKINYPVLKRGLNPVAANSPQECKF</sequence>
<keyword evidence="3" id="KW-1185">Reference proteome</keyword>
<feature type="region of interest" description="Disordered" evidence="1">
    <location>
        <begin position="1"/>
        <end position="39"/>
    </location>
</feature>
<accession>A0A368H4B5</accession>
<evidence type="ECO:0000313" key="3">
    <source>
        <dbReference type="Proteomes" id="UP000252519"/>
    </source>
</evidence>
<reference evidence="2 3" key="1">
    <citation type="submission" date="2014-10" db="EMBL/GenBank/DDBJ databases">
        <title>Draft genome of the hookworm Ancylostoma caninum.</title>
        <authorList>
            <person name="Mitreva M."/>
        </authorList>
    </citation>
    <scope>NUCLEOTIDE SEQUENCE [LARGE SCALE GENOMIC DNA]</scope>
    <source>
        <strain evidence="2 3">Baltimore</strain>
    </source>
</reference>
<evidence type="ECO:0000256" key="1">
    <source>
        <dbReference type="SAM" id="MobiDB-lite"/>
    </source>
</evidence>
<name>A0A368H4B5_ANCCA</name>
<protein>
    <submittedName>
        <fullName evidence="2">Uncharacterized protein</fullName>
    </submittedName>
</protein>
<dbReference type="STRING" id="29170.A0A368H4B5"/>
<dbReference type="AlphaFoldDB" id="A0A368H4B5"/>
<comment type="caution">
    <text evidence="2">The sequence shown here is derived from an EMBL/GenBank/DDBJ whole genome shotgun (WGS) entry which is preliminary data.</text>
</comment>
<feature type="compositionally biased region" description="Basic residues" evidence="1">
    <location>
        <begin position="1"/>
        <end position="10"/>
    </location>
</feature>
<evidence type="ECO:0000313" key="2">
    <source>
        <dbReference type="EMBL" id="RCN51451.1"/>
    </source>
</evidence>
<organism evidence="2 3">
    <name type="scientific">Ancylostoma caninum</name>
    <name type="common">Dog hookworm</name>
    <dbReference type="NCBI Taxonomy" id="29170"/>
    <lineage>
        <taxon>Eukaryota</taxon>
        <taxon>Metazoa</taxon>
        <taxon>Ecdysozoa</taxon>
        <taxon>Nematoda</taxon>
        <taxon>Chromadorea</taxon>
        <taxon>Rhabditida</taxon>
        <taxon>Rhabditina</taxon>
        <taxon>Rhabditomorpha</taxon>
        <taxon>Strongyloidea</taxon>
        <taxon>Ancylostomatidae</taxon>
        <taxon>Ancylostomatinae</taxon>
        <taxon>Ancylostoma</taxon>
    </lineage>
</organism>